<name>A0A2R6ACF5_9ARCH</name>
<sequence>MSTKLTDVVHELVLADPCTAQLLSSGVVNYTALAKRLRPGIERLTGESVRLNTIVQALRRLATKAEPVDYFEIANSIAEADYHIVRGITEVSFPLKEFPELVSKLTSSHISQDSLMILFVAEGSVSVLLDRSLAHSLNLKPQKEYTLLEIVIKGKAGLVPGSSAYIAQVLGFQKITPSNIIRRANQLFVLFSGEEMSQVLKAVEVLQKTKFLR</sequence>
<dbReference type="EMBL" id="NEXC01000008">
    <property type="protein sequence ID" value="PSN84091.1"/>
    <property type="molecule type" value="Genomic_DNA"/>
</dbReference>
<proteinExistence type="predicted"/>
<organism evidence="1 2">
    <name type="scientific">Candidatus Marsarchaeota G1 archaeon OSP_D</name>
    <dbReference type="NCBI Taxonomy" id="1978155"/>
    <lineage>
        <taxon>Archaea</taxon>
        <taxon>Candidatus Marsarchaeota</taxon>
        <taxon>Candidatus Marsarchaeota group 1</taxon>
    </lineage>
</organism>
<dbReference type="AlphaFoldDB" id="A0A2R6ACF5"/>
<evidence type="ECO:0000313" key="1">
    <source>
        <dbReference type="EMBL" id="PSN84091.1"/>
    </source>
</evidence>
<gene>
    <name evidence="1" type="ORF">B9Q01_02380</name>
</gene>
<protein>
    <recommendedName>
        <fullName evidence="3">ACT domain-containing protein</fullName>
    </recommendedName>
</protein>
<comment type="caution">
    <text evidence="1">The sequence shown here is derived from an EMBL/GenBank/DDBJ whole genome shotgun (WGS) entry which is preliminary data.</text>
</comment>
<evidence type="ECO:0008006" key="3">
    <source>
        <dbReference type="Google" id="ProtNLM"/>
    </source>
</evidence>
<evidence type="ECO:0000313" key="2">
    <source>
        <dbReference type="Proteomes" id="UP000240880"/>
    </source>
</evidence>
<reference evidence="1 2" key="1">
    <citation type="submission" date="2017-04" db="EMBL/GenBank/DDBJ databases">
        <title>Novel microbial lineages endemic to geothermal iron-oxide mats fill important gaps in the evolutionary history of Archaea.</title>
        <authorList>
            <person name="Jay Z.J."/>
            <person name="Beam J.P."/>
            <person name="Dlakic M."/>
            <person name="Rusch D.B."/>
            <person name="Kozubal M.A."/>
            <person name="Inskeep W.P."/>
        </authorList>
    </citation>
    <scope>NUCLEOTIDE SEQUENCE [LARGE SCALE GENOMIC DNA]</scope>
    <source>
        <strain evidence="1">OSP_D</strain>
    </source>
</reference>
<accession>A0A2R6ACF5</accession>
<dbReference type="Proteomes" id="UP000240880">
    <property type="component" value="Unassembled WGS sequence"/>
</dbReference>